<dbReference type="PANTHER" id="PTHR12276">
    <property type="entry name" value="EPSIN/ENT-RELATED"/>
    <property type="match status" value="1"/>
</dbReference>
<name>A0A8T2QA73_CERRI</name>
<evidence type="ECO:0000256" key="5">
    <source>
        <dbReference type="ARBA" id="ARBA00023329"/>
    </source>
</evidence>
<evidence type="ECO:0000313" key="7">
    <source>
        <dbReference type="EMBL" id="KAH7280997.1"/>
    </source>
</evidence>
<evidence type="ECO:0000256" key="1">
    <source>
        <dbReference type="ARBA" id="ARBA00004132"/>
    </source>
</evidence>
<dbReference type="Proteomes" id="UP000825935">
    <property type="component" value="Chromosome 36"/>
</dbReference>
<protein>
    <recommendedName>
        <fullName evidence="6">ENTH domain-containing protein</fullName>
    </recommendedName>
</protein>
<comment type="caution">
    <text evidence="7">The sequence shown here is derived from an EMBL/GenBank/DDBJ whole genome shotgun (WGS) entry which is preliminary data.</text>
</comment>
<dbReference type="SUPFAM" id="SSF48464">
    <property type="entry name" value="ENTH/VHS domain"/>
    <property type="match status" value="1"/>
</dbReference>
<accession>A0A8T2QA73</accession>
<sequence>MDYRKDFMNMMDQTLRQIKRTVSKTVLKVPEIEQKVLDATCNEPWGPHGSVLAEIAHASRNHDDYLVITACLWKRLASRGRNWRHVYKALTVLEYLIAHGSERILIDVWEHMDELEALNTEFEYIEPPPPCEKDHGASVRRKAEMLIKLLHDKNKVADLRAKAAVNCHKYNGIASSSFTSHCTQHAKGLGAYTDEVTMPGALCNNENDAKEEREERAPPTYDEVMGLDQNSMLSTIMRFKNRRMSLPASFGVLRGHPPKGRDKYGRSISLPLFTSTGYDAPTRTLDT</sequence>
<feature type="domain" description="ENTH" evidence="6">
    <location>
        <begin position="24"/>
        <end position="160"/>
    </location>
</feature>
<dbReference type="InterPro" id="IPR008942">
    <property type="entry name" value="ENTH_VHS"/>
</dbReference>
<proteinExistence type="inferred from homology"/>
<dbReference type="GO" id="GO:0030125">
    <property type="term" value="C:clathrin vesicle coat"/>
    <property type="evidence" value="ECO:0007669"/>
    <property type="project" value="TreeGrafter"/>
</dbReference>
<dbReference type="SMART" id="SM00273">
    <property type="entry name" value="ENTH"/>
    <property type="match status" value="1"/>
</dbReference>
<comment type="subcellular location">
    <subcellularLocation>
        <location evidence="1">Cytoplasmic vesicle</location>
        <location evidence="1">Clathrin-coated vesicle</location>
    </subcellularLocation>
    <subcellularLocation>
        <location evidence="2">Golgi apparatus</location>
    </subcellularLocation>
</comment>
<comment type="similarity">
    <text evidence="3">Belongs to the epsin family.</text>
</comment>
<dbReference type="GO" id="GO:0030276">
    <property type="term" value="F:clathrin binding"/>
    <property type="evidence" value="ECO:0007669"/>
    <property type="project" value="TreeGrafter"/>
</dbReference>
<evidence type="ECO:0000313" key="8">
    <source>
        <dbReference type="Proteomes" id="UP000825935"/>
    </source>
</evidence>
<dbReference type="FunFam" id="1.25.40.90:FF:000006">
    <property type="entry name" value="Clathrin interactor 1"/>
    <property type="match status" value="1"/>
</dbReference>
<dbReference type="CDD" id="cd03571">
    <property type="entry name" value="ENTH"/>
    <property type="match status" value="1"/>
</dbReference>
<dbReference type="AlphaFoldDB" id="A0A8T2QA73"/>
<evidence type="ECO:0000256" key="2">
    <source>
        <dbReference type="ARBA" id="ARBA00004555"/>
    </source>
</evidence>
<organism evidence="7 8">
    <name type="scientific">Ceratopteris richardii</name>
    <name type="common">Triangle waterfern</name>
    <dbReference type="NCBI Taxonomy" id="49495"/>
    <lineage>
        <taxon>Eukaryota</taxon>
        <taxon>Viridiplantae</taxon>
        <taxon>Streptophyta</taxon>
        <taxon>Embryophyta</taxon>
        <taxon>Tracheophyta</taxon>
        <taxon>Polypodiopsida</taxon>
        <taxon>Polypodiidae</taxon>
        <taxon>Polypodiales</taxon>
        <taxon>Pteridineae</taxon>
        <taxon>Pteridaceae</taxon>
        <taxon>Parkerioideae</taxon>
        <taxon>Ceratopteris</taxon>
    </lineage>
</organism>
<dbReference type="EMBL" id="CM035441">
    <property type="protein sequence ID" value="KAH7280997.1"/>
    <property type="molecule type" value="Genomic_DNA"/>
</dbReference>
<dbReference type="PANTHER" id="PTHR12276:SF45">
    <property type="entry name" value="CLATHRIN INTERACTOR 1"/>
    <property type="match status" value="1"/>
</dbReference>
<keyword evidence="5" id="KW-0968">Cytoplasmic vesicle</keyword>
<dbReference type="GO" id="GO:0005768">
    <property type="term" value="C:endosome"/>
    <property type="evidence" value="ECO:0007669"/>
    <property type="project" value="TreeGrafter"/>
</dbReference>
<evidence type="ECO:0000256" key="4">
    <source>
        <dbReference type="ARBA" id="ARBA00023034"/>
    </source>
</evidence>
<gene>
    <name evidence="7" type="ORF">KP509_36G024400</name>
</gene>
<dbReference type="PROSITE" id="PS50942">
    <property type="entry name" value="ENTH"/>
    <property type="match status" value="1"/>
</dbReference>
<reference evidence="7" key="1">
    <citation type="submission" date="2021-08" db="EMBL/GenBank/DDBJ databases">
        <title>WGS assembly of Ceratopteris richardii.</title>
        <authorList>
            <person name="Marchant D.B."/>
            <person name="Chen G."/>
            <person name="Jenkins J."/>
            <person name="Shu S."/>
            <person name="Leebens-Mack J."/>
            <person name="Grimwood J."/>
            <person name="Schmutz J."/>
            <person name="Soltis P."/>
            <person name="Soltis D."/>
            <person name="Chen Z.-H."/>
        </authorList>
    </citation>
    <scope>NUCLEOTIDE SEQUENCE</scope>
    <source>
        <strain evidence="7">Whitten #5841</strain>
        <tissue evidence="7">Leaf</tissue>
    </source>
</reference>
<dbReference type="OrthoDB" id="4033880at2759"/>
<evidence type="ECO:0000256" key="3">
    <source>
        <dbReference type="ARBA" id="ARBA00010130"/>
    </source>
</evidence>
<dbReference type="Pfam" id="PF01417">
    <property type="entry name" value="ENTH"/>
    <property type="match status" value="1"/>
</dbReference>
<dbReference type="InterPro" id="IPR013809">
    <property type="entry name" value="ENTH"/>
</dbReference>
<keyword evidence="4" id="KW-0333">Golgi apparatus</keyword>
<keyword evidence="8" id="KW-1185">Reference proteome</keyword>
<evidence type="ECO:0000259" key="6">
    <source>
        <dbReference type="PROSITE" id="PS50942"/>
    </source>
</evidence>
<dbReference type="GO" id="GO:0005794">
    <property type="term" value="C:Golgi apparatus"/>
    <property type="evidence" value="ECO:0007669"/>
    <property type="project" value="UniProtKB-SubCell"/>
</dbReference>
<dbReference type="GO" id="GO:0005543">
    <property type="term" value="F:phospholipid binding"/>
    <property type="evidence" value="ECO:0007669"/>
    <property type="project" value="TreeGrafter"/>
</dbReference>
<dbReference type="GO" id="GO:0005886">
    <property type="term" value="C:plasma membrane"/>
    <property type="evidence" value="ECO:0007669"/>
    <property type="project" value="TreeGrafter"/>
</dbReference>
<dbReference type="Gene3D" id="1.25.40.90">
    <property type="match status" value="1"/>
</dbReference>
<dbReference type="GO" id="GO:0006897">
    <property type="term" value="P:endocytosis"/>
    <property type="evidence" value="ECO:0007669"/>
    <property type="project" value="TreeGrafter"/>
</dbReference>